<dbReference type="STRING" id="1121428.DESHY_10178"/>
<dbReference type="EMBL" id="CAOS01000001">
    <property type="protein sequence ID" value="CCO07018.1"/>
    <property type="molecule type" value="Genomic_DNA"/>
</dbReference>
<comment type="subcellular location">
    <subcellularLocation>
        <location evidence="1">Cell membrane</location>
        <topology evidence="1">Multi-pass membrane protein</topology>
    </subcellularLocation>
</comment>
<dbReference type="InterPro" id="IPR003740">
    <property type="entry name" value="YitT"/>
</dbReference>
<reference evidence="8 9" key="1">
    <citation type="journal article" date="2013" name="Genome Announc.">
        <title>Genome Sequence of the Sulfate-Reducing Bacterium Desulfotomaculum hydrothermale Lam5(T).</title>
        <authorList>
            <person name="Amin O."/>
            <person name="Fardeau M.L."/>
            <person name="Valette O."/>
            <person name="Hirschler-Rea A."/>
            <person name="Barbe V."/>
            <person name="Medigue C."/>
            <person name="Vacherie B."/>
            <person name="Ollivier B."/>
            <person name="Bertin P.N."/>
            <person name="Dolla A."/>
        </authorList>
    </citation>
    <scope>NUCLEOTIDE SEQUENCE [LARGE SCALE GENOMIC DNA]</scope>
    <source>
        <strain evidence="9">Lam5 / DSM 18033</strain>
    </source>
</reference>
<feature type="transmembrane region" description="Helical" evidence="6">
    <location>
        <begin position="12"/>
        <end position="32"/>
    </location>
</feature>
<sequence>MVRKQCYKLCKRVFFLTLGALITAVGLELFIIPNKLVDGGIIGISIMASYLTKLPLAIFIVGLNIPFLVLGYLHIGKTFALSTLYSVSALAYFTTVLHSFPAFTRDILLGTVFGGIVLGVGVGLILRYGGSLDGTEITALIISPRFCFSVGEVVMFFNIFILGSAGFVYGWENAMYSLIAYFIAYKTIDLVLEGFDESKSVMIISDRSHEISEAILHRLGRGVTHFYAKGGYTQEDKEVLYTVVTRLEIAKLRSIVYDFDPEAFLAIEEVHDVQGGRFKKKAIHGKQTNPQQVAQ</sequence>
<evidence type="ECO:0000259" key="7">
    <source>
        <dbReference type="Pfam" id="PF10035"/>
    </source>
</evidence>
<feature type="transmembrane region" description="Helical" evidence="6">
    <location>
        <begin position="107"/>
        <end position="126"/>
    </location>
</feature>
<keyword evidence="5 6" id="KW-0472">Membrane</keyword>
<name>K8E6C1_9FIRM</name>
<dbReference type="PIRSF" id="PIRSF006483">
    <property type="entry name" value="Membrane_protein_YitT"/>
    <property type="match status" value="1"/>
</dbReference>
<dbReference type="eggNOG" id="COG1284">
    <property type="taxonomic scope" value="Bacteria"/>
</dbReference>
<dbReference type="PANTHER" id="PTHR33545:SF3">
    <property type="entry name" value="UPF0750 MEMBRANE PROTEIN YQFU"/>
    <property type="match status" value="1"/>
</dbReference>
<comment type="caution">
    <text evidence="8">The sequence shown here is derived from an EMBL/GenBank/DDBJ whole genome shotgun (WGS) entry which is preliminary data.</text>
</comment>
<feature type="domain" description="DUF2179" evidence="7">
    <location>
        <begin position="221"/>
        <end position="275"/>
    </location>
</feature>
<dbReference type="AlphaFoldDB" id="K8E6C1"/>
<keyword evidence="3 6" id="KW-0812">Transmembrane</keyword>
<evidence type="ECO:0000256" key="1">
    <source>
        <dbReference type="ARBA" id="ARBA00004651"/>
    </source>
</evidence>
<evidence type="ECO:0000313" key="8">
    <source>
        <dbReference type="EMBL" id="CCO07018.1"/>
    </source>
</evidence>
<keyword evidence="4 6" id="KW-1133">Transmembrane helix</keyword>
<dbReference type="OrthoDB" id="9779786at2"/>
<dbReference type="CDD" id="cd16380">
    <property type="entry name" value="YitT_C"/>
    <property type="match status" value="1"/>
</dbReference>
<dbReference type="InterPro" id="IPR019264">
    <property type="entry name" value="DUF2179"/>
</dbReference>
<protein>
    <recommendedName>
        <fullName evidence="7">DUF2179 domain-containing protein</fullName>
    </recommendedName>
</protein>
<accession>K8E6C1</accession>
<feature type="transmembrane region" description="Helical" evidence="6">
    <location>
        <begin position="52"/>
        <end position="73"/>
    </location>
</feature>
<feature type="transmembrane region" description="Helical" evidence="6">
    <location>
        <begin position="80"/>
        <end position="101"/>
    </location>
</feature>
<proteinExistence type="predicted"/>
<dbReference type="Gene3D" id="3.30.70.120">
    <property type="match status" value="1"/>
</dbReference>
<keyword evidence="9" id="KW-1185">Reference proteome</keyword>
<dbReference type="PANTHER" id="PTHR33545">
    <property type="entry name" value="UPF0750 MEMBRANE PROTEIN YITT-RELATED"/>
    <property type="match status" value="1"/>
</dbReference>
<feature type="transmembrane region" description="Helical" evidence="6">
    <location>
        <begin position="146"/>
        <end position="168"/>
    </location>
</feature>
<dbReference type="InterPro" id="IPR015867">
    <property type="entry name" value="N-reg_PII/ATP_PRibTrfase_C"/>
</dbReference>
<evidence type="ECO:0000256" key="3">
    <source>
        <dbReference type="ARBA" id="ARBA00022692"/>
    </source>
</evidence>
<dbReference type="Proteomes" id="UP000009315">
    <property type="component" value="Unassembled WGS sequence"/>
</dbReference>
<evidence type="ECO:0000256" key="6">
    <source>
        <dbReference type="SAM" id="Phobius"/>
    </source>
</evidence>
<organism evidence="8 9">
    <name type="scientific">Desulforamulus hydrothermalis Lam5 = DSM 18033</name>
    <dbReference type="NCBI Taxonomy" id="1121428"/>
    <lineage>
        <taxon>Bacteria</taxon>
        <taxon>Bacillati</taxon>
        <taxon>Bacillota</taxon>
        <taxon>Clostridia</taxon>
        <taxon>Eubacteriales</taxon>
        <taxon>Peptococcaceae</taxon>
        <taxon>Desulforamulus</taxon>
    </lineage>
</organism>
<keyword evidence="2" id="KW-1003">Cell membrane</keyword>
<dbReference type="Pfam" id="PF02588">
    <property type="entry name" value="YitT_membrane"/>
    <property type="match status" value="1"/>
</dbReference>
<dbReference type="InterPro" id="IPR051461">
    <property type="entry name" value="UPF0750_membrane"/>
</dbReference>
<evidence type="ECO:0000256" key="5">
    <source>
        <dbReference type="ARBA" id="ARBA00023136"/>
    </source>
</evidence>
<dbReference type="Pfam" id="PF10035">
    <property type="entry name" value="DUF2179"/>
    <property type="match status" value="1"/>
</dbReference>
<dbReference type="GO" id="GO:0005886">
    <property type="term" value="C:plasma membrane"/>
    <property type="evidence" value="ECO:0007669"/>
    <property type="project" value="UniProtKB-SubCell"/>
</dbReference>
<gene>
    <name evidence="8" type="ORF">DESHY_10178</name>
</gene>
<evidence type="ECO:0000256" key="4">
    <source>
        <dbReference type="ARBA" id="ARBA00022989"/>
    </source>
</evidence>
<evidence type="ECO:0000313" key="9">
    <source>
        <dbReference type="Proteomes" id="UP000009315"/>
    </source>
</evidence>
<dbReference type="RefSeq" id="WP_008409717.1">
    <property type="nucleotide sequence ID" value="NZ_CAOS01000001.1"/>
</dbReference>
<evidence type="ECO:0000256" key="2">
    <source>
        <dbReference type="ARBA" id="ARBA00022475"/>
    </source>
</evidence>